<evidence type="ECO:0000313" key="1">
    <source>
        <dbReference type="EMBL" id="MCH7324036.1"/>
    </source>
</evidence>
<reference evidence="1 2" key="1">
    <citation type="submission" date="2022-03" db="EMBL/GenBank/DDBJ databases">
        <authorList>
            <person name="Jo J.-H."/>
            <person name="Im W.-T."/>
        </authorList>
    </citation>
    <scope>NUCLEOTIDE SEQUENCE [LARGE SCALE GENOMIC DNA]</scope>
    <source>
        <strain evidence="1 2">MA9</strain>
    </source>
</reference>
<protein>
    <submittedName>
        <fullName evidence="1">Uncharacterized protein</fullName>
    </submittedName>
</protein>
<organism evidence="1 2">
    <name type="scientific">Solibacillus palustris</name>
    <dbReference type="NCBI Taxonomy" id="2908203"/>
    <lineage>
        <taxon>Bacteria</taxon>
        <taxon>Bacillati</taxon>
        <taxon>Bacillota</taxon>
        <taxon>Bacilli</taxon>
        <taxon>Bacillales</taxon>
        <taxon>Caryophanaceae</taxon>
        <taxon>Solibacillus</taxon>
    </lineage>
</organism>
<dbReference type="Proteomes" id="UP001316087">
    <property type="component" value="Unassembled WGS sequence"/>
</dbReference>
<evidence type="ECO:0000313" key="2">
    <source>
        <dbReference type="Proteomes" id="UP001316087"/>
    </source>
</evidence>
<comment type="caution">
    <text evidence="1">The sequence shown here is derived from an EMBL/GenBank/DDBJ whole genome shotgun (WGS) entry which is preliminary data.</text>
</comment>
<keyword evidence="2" id="KW-1185">Reference proteome</keyword>
<dbReference type="RefSeq" id="WP_241371196.1">
    <property type="nucleotide sequence ID" value="NZ_JAKZFC010000016.1"/>
</dbReference>
<gene>
    <name evidence="1" type="ORF">LZ480_19425</name>
</gene>
<accession>A0ABS9UI66</accession>
<proteinExistence type="predicted"/>
<sequence length="49" mass="5799">MLILYDSQPNEQVKDYGATRFELLEQQQVEERTKLKALQQQEQALALFD</sequence>
<name>A0ABS9UI66_9BACL</name>
<dbReference type="EMBL" id="JAKZFC010000016">
    <property type="protein sequence ID" value="MCH7324036.1"/>
    <property type="molecule type" value="Genomic_DNA"/>
</dbReference>